<sequence>MSLFSRSALLPALLVLAGTLSTAQAAGNPGTPGSGSATLPGLSASAAGTVTVRAGDTAYSLARTNGLTVDALLALNGLGAPDLQVGQVLRVAEDSTYAVQRGDTLYSLSRRYGLTVDRLLALNGLAPDVVLEVGQVLKVPGAPATSPVPRVAVAPAPAPTVFAATSPSAPASAPAAPAPAATTSLPSNWKDAAMSMLGIPYVFGGTATTGLDCSGFVLQVFSPLGVQLPRRSADQAQAGTPVALGDLQPGDLVFFDTVGRGEVTHVGIYLGDNQFVNANSYKGKVAVDHLQGDAYWAPRLLGARRVLPPTVYGMGR</sequence>
<evidence type="ECO:0000313" key="11">
    <source>
        <dbReference type="Proteomes" id="UP000192582"/>
    </source>
</evidence>
<dbReference type="PANTHER" id="PTHR47360">
    <property type="entry name" value="MUREIN DD-ENDOPEPTIDASE MEPS/MUREIN LD-CARBOXYPEPTIDASE"/>
    <property type="match status" value="1"/>
</dbReference>
<feature type="domain" description="NlpC/P60" evidence="9">
    <location>
        <begin position="183"/>
        <end position="307"/>
    </location>
</feature>
<gene>
    <name evidence="10" type="ORF">SAMN00790413_01254</name>
</gene>
<dbReference type="InterPro" id="IPR018392">
    <property type="entry name" value="LysM"/>
</dbReference>
<evidence type="ECO:0000256" key="3">
    <source>
        <dbReference type="ARBA" id="ARBA00022729"/>
    </source>
</evidence>
<feature type="domain" description="LysM" evidence="8">
    <location>
        <begin position="95"/>
        <end position="139"/>
    </location>
</feature>
<dbReference type="OrthoDB" id="9808890at2"/>
<reference evidence="10 11" key="1">
    <citation type="submission" date="2017-04" db="EMBL/GenBank/DDBJ databases">
        <authorList>
            <person name="Afonso C.L."/>
            <person name="Miller P.J."/>
            <person name="Scott M.A."/>
            <person name="Spackman E."/>
            <person name="Goraichik I."/>
            <person name="Dimitrov K.M."/>
            <person name="Suarez D.L."/>
            <person name="Swayne D.E."/>
        </authorList>
    </citation>
    <scope>NUCLEOTIDE SEQUENCE [LARGE SCALE GENOMIC DNA]</scope>
    <source>
        <strain evidence="10 11">KR-140</strain>
    </source>
</reference>
<keyword evidence="11" id="KW-1185">Reference proteome</keyword>
<comment type="similarity">
    <text evidence="1">Belongs to the peptidase C40 family.</text>
</comment>
<proteinExistence type="inferred from homology"/>
<evidence type="ECO:0000256" key="6">
    <source>
        <dbReference type="ARBA" id="ARBA00022807"/>
    </source>
</evidence>
<keyword evidence="5 10" id="KW-0378">Hydrolase</keyword>
<dbReference type="SUPFAM" id="SSF54001">
    <property type="entry name" value="Cysteine proteinases"/>
    <property type="match status" value="1"/>
</dbReference>
<dbReference type="Proteomes" id="UP000192582">
    <property type="component" value="Unassembled WGS sequence"/>
</dbReference>
<feature type="signal peptide" evidence="7">
    <location>
        <begin position="1"/>
        <end position="25"/>
    </location>
</feature>
<evidence type="ECO:0000259" key="9">
    <source>
        <dbReference type="PROSITE" id="PS51935"/>
    </source>
</evidence>
<dbReference type="SUPFAM" id="SSF54106">
    <property type="entry name" value="LysM domain"/>
    <property type="match status" value="2"/>
</dbReference>
<dbReference type="InterPro" id="IPR052062">
    <property type="entry name" value="Murein_DD/LD_carboxypeptidase"/>
</dbReference>
<dbReference type="STRING" id="695939.SAMN00790413_01254"/>
<evidence type="ECO:0000256" key="1">
    <source>
        <dbReference type="ARBA" id="ARBA00007074"/>
    </source>
</evidence>
<dbReference type="Gene3D" id="3.10.350.10">
    <property type="entry name" value="LysM domain"/>
    <property type="match status" value="2"/>
</dbReference>
<feature type="chain" id="PRO_5012800073" evidence="7">
    <location>
        <begin position="26"/>
        <end position="316"/>
    </location>
</feature>
<keyword evidence="4" id="KW-0677">Repeat</keyword>
<accession>A0A1W1VEA4</accession>
<dbReference type="Gene3D" id="3.90.1720.10">
    <property type="entry name" value="endopeptidase domain like (from Nostoc punctiforme)"/>
    <property type="match status" value="1"/>
</dbReference>
<keyword evidence="3 7" id="KW-0732">Signal</keyword>
<dbReference type="CDD" id="cd00118">
    <property type="entry name" value="LysM"/>
    <property type="match status" value="2"/>
</dbReference>
<dbReference type="EMBL" id="FWWU01000009">
    <property type="protein sequence ID" value="SMB91702.1"/>
    <property type="molecule type" value="Genomic_DNA"/>
</dbReference>
<evidence type="ECO:0000256" key="5">
    <source>
        <dbReference type="ARBA" id="ARBA00022801"/>
    </source>
</evidence>
<dbReference type="PROSITE" id="PS51782">
    <property type="entry name" value="LYSM"/>
    <property type="match status" value="2"/>
</dbReference>
<protein>
    <submittedName>
        <fullName evidence="10">Cell wall-associated hydrolase, NlpC family</fullName>
    </submittedName>
</protein>
<evidence type="ECO:0000256" key="2">
    <source>
        <dbReference type="ARBA" id="ARBA00022670"/>
    </source>
</evidence>
<dbReference type="GO" id="GO:0008234">
    <property type="term" value="F:cysteine-type peptidase activity"/>
    <property type="evidence" value="ECO:0007669"/>
    <property type="project" value="UniProtKB-KW"/>
</dbReference>
<dbReference type="AlphaFoldDB" id="A0A1W1VEA4"/>
<evidence type="ECO:0000313" key="10">
    <source>
        <dbReference type="EMBL" id="SMB91702.1"/>
    </source>
</evidence>
<dbReference type="GO" id="GO:0006508">
    <property type="term" value="P:proteolysis"/>
    <property type="evidence" value="ECO:0007669"/>
    <property type="project" value="UniProtKB-KW"/>
</dbReference>
<name>A0A1W1VEA4_9DEIO</name>
<keyword evidence="2" id="KW-0645">Protease</keyword>
<dbReference type="Pfam" id="PF00877">
    <property type="entry name" value="NLPC_P60"/>
    <property type="match status" value="1"/>
</dbReference>
<dbReference type="InterPro" id="IPR038765">
    <property type="entry name" value="Papain-like_cys_pep_sf"/>
</dbReference>
<evidence type="ECO:0000259" key="8">
    <source>
        <dbReference type="PROSITE" id="PS51782"/>
    </source>
</evidence>
<dbReference type="PANTHER" id="PTHR47360:SF1">
    <property type="entry name" value="ENDOPEPTIDASE NLPC-RELATED"/>
    <property type="match status" value="1"/>
</dbReference>
<organism evidence="10 11">
    <name type="scientific">Deinococcus hopiensis KR-140</name>
    <dbReference type="NCBI Taxonomy" id="695939"/>
    <lineage>
        <taxon>Bacteria</taxon>
        <taxon>Thermotogati</taxon>
        <taxon>Deinococcota</taxon>
        <taxon>Deinococci</taxon>
        <taxon>Deinococcales</taxon>
        <taxon>Deinococcaceae</taxon>
        <taxon>Deinococcus</taxon>
    </lineage>
</organism>
<evidence type="ECO:0000256" key="7">
    <source>
        <dbReference type="SAM" id="SignalP"/>
    </source>
</evidence>
<keyword evidence="6" id="KW-0788">Thiol protease</keyword>
<dbReference type="SMART" id="SM00257">
    <property type="entry name" value="LysM"/>
    <property type="match status" value="2"/>
</dbReference>
<evidence type="ECO:0000256" key="4">
    <source>
        <dbReference type="ARBA" id="ARBA00022737"/>
    </source>
</evidence>
<dbReference type="PROSITE" id="PS51935">
    <property type="entry name" value="NLPC_P60"/>
    <property type="match status" value="1"/>
</dbReference>
<dbReference type="InterPro" id="IPR000064">
    <property type="entry name" value="NLP_P60_dom"/>
</dbReference>
<dbReference type="InterPro" id="IPR036779">
    <property type="entry name" value="LysM_dom_sf"/>
</dbReference>
<feature type="domain" description="LysM" evidence="8">
    <location>
        <begin position="48"/>
        <end position="91"/>
    </location>
</feature>
<dbReference type="RefSeq" id="WP_084048759.1">
    <property type="nucleotide sequence ID" value="NZ_FWWU01000009.1"/>
</dbReference>
<dbReference type="Pfam" id="PF01476">
    <property type="entry name" value="LysM"/>
    <property type="match status" value="2"/>
</dbReference>